<evidence type="ECO:0000256" key="4">
    <source>
        <dbReference type="ARBA" id="ARBA00023062"/>
    </source>
</evidence>
<gene>
    <name evidence="7" type="ORF">B0J15DRAFT_514851</name>
</gene>
<dbReference type="OrthoDB" id="5464at2759"/>
<comment type="cofactor">
    <cofactor evidence="5">
        <name>FAD</name>
        <dbReference type="ChEBI" id="CHEBI:57692"/>
    </cofactor>
</comment>
<accession>A0A9P9KB98</accession>
<dbReference type="AlphaFoldDB" id="A0A9P9KB98"/>
<proteinExistence type="inferred from homology"/>
<dbReference type="PANTHER" id="PTHR13914:SF0">
    <property type="entry name" value="PROLINE DEHYDROGENASE 1, MITOCHONDRIAL"/>
    <property type="match status" value="1"/>
</dbReference>
<keyword evidence="8" id="KW-1185">Reference proteome</keyword>
<evidence type="ECO:0000313" key="8">
    <source>
        <dbReference type="Proteomes" id="UP000736672"/>
    </source>
</evidence>
<protein>
    <recommendedName>
        <fullName evidence="2 5">Proline dehydrogenase</fullName>
        <ecNumber evidence="2 5">1.5.5.2</ecNumber>
    </recommendedName>
</protein>
<comment type="catalytic activity">
    <reaction evidence="5">
        <text>L-proline + a quinone = (S)-1-pyrroline-5-carboxylate + a quinol + H(+)</text>
        <dbReference type="Rhea" id="RHEA:23784"/>
        <dbReference type="ChEBI" id="CHEBI:15378"/>
        <dbReference type="ChEBI" id="CHEBI:17388"/>
        <dbReference type="ChEBI" id="CHEBI:24646"/>
        <dbReference type="ChEBI" id="CHEBI:60039"/>
        <dbReference type="ChEBI" id="CHEBI:132124"/>
        <dbReference type="EC" id="1.5.5.2"/>
    </reaction>
</comment>
<organism evidence="7 8">
    <name type="scientific">Fusarium solani</name>
    <name type="common">Filamentous fungus</name>
    <dbReference type="NCBI Taxonomy" id="169388"/>
    <lineage>
        <taxon>Eukaryota</taxon>
        <taxon>Fungi</taxon>
        <taxon>Dikarya</taxon>
        <taxon>Ascomycota</taxon>
        <taxon>Pezizomycotina</taxon>
        <taxon>Sordariomycetes</taxon>
        <taxon>Hypocreomycetidae</taxon>
        <taxon>Hypocreales</taxon>
        <taxon>Nectriaceae</taxon>
        <taxon>Fusarium</taxon>
        <taxon>Fusarium solani species complex</taxon>
    </lineage>
</organism>
<comment type="caution">
    <text evidence="7">The sequence shown here is derived from an EMBL/GenBank/DDBJ whole genome shotgun (WGS) entry which is preliminary data.</text>
</comment>
<evidence type="ECO:0000259" key="6">
    <source>
        <dbReference type="Pfam" id="PF01619"/>
    </source>
</evidence>
<dbReference type="PANTHER" id="PTHR13914">
    <property type="entry name" value="PROLINE OXIDASE"/>
    <property type="match status" value="1"/>
</dbReference>
<keyword evidence="4 5" id="KW-0642">Proline metabolism</keyword>
<keyword evidence="3 5" id="KW-0560">Oxidoreductase</keyword>
<comment type="function">
    <text evidence="5">Converts proline to delta-1-pyrroline-5-carboxylate.</text>
</comment>
<dbReference type="GO" id="GO:0005739">
    <property type="term" value="C:mitochondrion"/>
    <property type="evidence" value="ECO:0007669"/>
    <property type="project" value="TreeGrafter"/>
</dbReference>
<keyword evidence="5" id="KW-0285">Flavoprotein</keyword>
<sequence>MPSLLHRASILSSTSQRSIALLRTTARSQRRYVTNKTPISATPPPPPHSLLPTGMLLRSLLIATVSSHRTLLTPSLAILSFFSKPRPALFSVEKNPLLHAIFKSTLYRHFCAGENVGEVKTTIKGIKDMGFRGVILTYAREVVVDSSTEQEVGVGALEYKEKDAAEFEKEVAFDEGIQAWRDGVLETASMLGEGDFLALKFTGAGAKVTEALAAKIPLPTQMQDALEGVCEQAIERKASILVDAEQQFVQPGIDDVALSLMRTYNREHATVYNTYQAYLKSTPSTLLRHLHFAKDQGFTIGVKLVRGAYMATEPRHLINDTKQQTDDLYNSITQGLLEGRYQDLEHGSSAGFPRLNLFLATHNKQSALNAYQVQQKRSEEGLPLIKVQYGQLLGMADEVSCTLLQLGDKAGQTSPEVYKCLSWGTLGDCISYLLRRAVENRDAVSRTKTEYFAVRKEVWRRLKSALTFGIVNR</sequence>
<evidence type="ECO:0000256" key="3">
    <source>
        <dbReference type="ARBA" id="ARBA00023002"/>
    </source>
</evidence>
<keyword evidence="5" id="KW-0274">FAD</keyword>
<dbReference type="InterPro" id="IPR015659">
    <property type="entry name" value="Proline_oxidase"/>
</dbReference>
<reference evidence="7" key="1">
    <citation type="journal article" date="2021" name="Nat. Commun.">
        <title>Genetic determinants of endophytism in the Arabidopsis root mycobiome.</title>
        <authorList>
            <person name="Mesny F."/>
            <person name="Miyauchi S."/>
            <person name="Thiergart T."/>
            <person name="Pickel B."/>
            <person name="Atanasova L."/>
            <person name="Karlsson M."/>
            <person name="Huettel B."/>
            <person name="Barry K.W."/>
            <person name="Haridas S."/>
            <person name="Chen C."/>
            <person name="Bauer D."/>
            <person name="Andreopoulos W."/>
            <person name="Pangilinan J."/>
            <person name="LaButti K."/>
            <person name="Riley R."/>
            <person name="Lipzen A."/>
            <person name="Clum A."/>
            <person name="Drula E."/>
            <person name="Henrissat B."/>
            <person name="Kohler A."/>
            <person name="Grigoriev I.V."/>
            <person name="Martin F.M."/>
            <person name="Hacquard S."/>
        </authorList>
    </citation>
    <scope>NUCLEOTIDE SEQUENCE</scope>
    <source>
        <strain evidence="7">FSSC 5 MPI-SDFR-AT-0091</strain>
    </source>
</reference>
<comment type="similarity">
    <text evidence="1 5">Belongs to the proline oxidase family.</text>
</comment>
<dbReference type="Pfam" id="PF01619">
    <property type="entry name" value="Pro_dh"/>
    <property type="match status" value="1"/>
</dbReference>
<evidence type="ECO:0000256" key="2">
    <source>
        <dbReference type="ARBA" id="ARBA00012695"/>
    </source>
</evidence>
<evidence type="ECO:0000256" key="5">
    <source>
        <dbReference type="RuleBase" id="RU364054"/>
    </source>
</evidence>
<name>A0A9P9KB98_FUSSL</name>
<dbReference type="SUPFAM" id="SSF51730">
    <property type="entry name" value="FAD-linked oxidoreductase"/>
    <property type="match status" value="1"/>
</dbReference>
<dbReference type="EMBL" id="JAGTJS010000016">
    <property type="protein sequence ID" value="KAH7246884.1"/>
    <property type="molecule type" value="Genomic_DNA"/>
</dbReference>
<dbReference type="EC" id="1.5.5.2" evidence="2 5"/>
<evidence type="ECO:0000313" key="7">
    <source>
        <dbReference type="EMBL" id="KAH7246884.1"/>
    </source>
</evidence>
<feature type="domain" description="Proline dehydrogenase" evidence="6">
    <location>
        <begin position="121"/>
        <end position="448"/>
    </location>
</feature>
<dbReference type="GO" id="GO:0010133">
    <property type="term" value="P:L-proline catabolic process to L-glutamate"/>
    <property type="evidence" value="ECO:0007669"/>
    <property type="project" value="TreeGrafter"/>
</dbReference>
<dbReference type="InterPro" id="IPR029041">
    <property type="entry name" value="FAD-linked_oxidoreductase-like"/>
</dbReference>
<evidence type="ECO:0000256" key="1">
    <source>
        <dbReference type="ARBA" id="ARBA00005869"/>
    </source>
</evidence>
<dbReference type="Gene3D" id="3.20.20.220">
    <property type="match status" value="1"/>
</dbReference>
<dbReference type="InterPro" id="IPR002872">
    <property type="entry name" value="Proline_DH_dom"/>
</dbReference>
<dbReference type="Proteomes" id="UP000736672">
    <property type="component" value="Unassembled WGS sequence"/>
</dbReference>
<dbReference type="GO" id="GO:0071949">
    <property type="term" value="F:FAD binding"/>
    <property type="evidence" value="ECO:0007669"/>
    <property type="project" value="TreeGrafter"/>
</dbReference>
<dbReference type="GO" id="GO:0004657">
    <property type="term" value="F:proline dehydrogenase activity"/>
    <property type="evidence" value="ECO:0007669"/>
    <property type="project" value="UniProtKB-EC"/>
</dbReference>